<keyword evidence="3" id="KW-1003">Cell membrane</keyword>
<dbReference type="Pfam" id="PF00664">
    <property type="entry name" value="ABC_membrane"/>
    <property type="match status" value="2"/>
</dbReference>
<feature type="transmembrane region" description="Helical" evidence="10">
    <location>
        <begin position="530"/>
        <end position="552"/>
    </location>
</feature>
<dbReference type="FunFam" id="1.20.1560.10:FF:000055">
    <property type="entry name" value="ABC multidrug transporter (Eurofung)"/>
    <property type="match status" value="1"/>
</dbReference>
<dbReference type="InterPro" id="IPR003593">
    <property type="entry name" value="AAA+_ATPase"/>
</dbReference>
<dbReference type="FunFam" id="1.20.1560.10:FF:000066">
    <property type="entry name" value="ABC multidrug transporter (Eurofung)"/>
    <property type="match status" value="1"/>
</dbReference>
<dbReference type="PANTHER" id="PTHR24223">
    <property type="entry name" value="ATP-BINDING CASSETTE SUB-FAMILY C"/>
    <property type="match status" value="1"/>
</dbReference>
<keyword evidence="14" id="KW-1185">Reference proteome</keyword>
<dbReference type="CDD" id="cd03250">
    <property type="entry name" value="ABCC_MRP_domain1"/>
    <property type="match status" value="1"/>
</dbReference>
<feature type="domain" description="ABC transporter" evidence="11">
    <location>
        <begin position="1200"/>
        <end position="1462"/>
    </location>
</feature>
<sequence>MSSTLCINDGSFGPGVQGCRGDFDFTQKFERIFFSIIPASVFIAAAIARVAVLSQDRRIVNGLILQSLKLAAISVFSVLQLAILVLFTTGAHGVVHSLSMAGATLVFIASVFAIALSYVEHSRARRPSTLLNIYILLTLIFDIVQVRTAWLSITNSHQTALARLFTSSIAIKAVILCLEAIPKTKWIHWIANEHSPEESSSVFSLGVYYWLNKLFLRGYRDVLTVDDLYPLDAGMSAQKLYDRLARKLRIHRYQDEATFGLCKDLCKALVGPFLSPIAPRIALVGFKFCQPFFINSMLAYLEKPDDPSTDNHGYGLIGACLLIYVGIAFSSAWYNYYNQKAVYMIRACLAAAIYRKTTETKLTAADDAAAVTLMSTDLERIIRGSQFIHEMWANTIEVAIGSWLLQRQLGLAFISPLIVIAVCATVLAWVLSLVGKKQAAWMARIQNRVGLTSNAISNMKLYKISGITGPVADLIQRLRVGEIKVGNKYRWLTILGAILGFSPICLSPVITFAATSAHLDVNTLFTSLSYIVLLSAPLITMFQTLPSIFASLTCMQRIQKFLADEPRTDFRIRPAPSTSSSEKEGTGKEGDAHAHAQAFAIEDGSFGWGGDKMTLSRINTYIPANQLTLVVGQVASGKSTFCKVLLGEMPVTSGTVTAFFPPSQIGYCEQTPFLYNASFRDNIIGHCEFDQKKYDEIVDATLLSADAALLPGGHDTKIGSNGIMLSGGQKQRVSVARALYSEASVMIFDDVLSGLDNDTGAELFRRVFGPNGITRRRNATVVVCTHSVRHLPTADHIIALDADGTMIEQGTFEELMQNNKYVSSLGVRGGTDTPRSSIETKSTGQQAAAKPKPSSSEFKSTLDDKARQQGDFTIYKHYFRSVGFFPPLTLVLSAVGYAACNNLSTLWLKYWSEDAFNGSAAFYVGVFGLLRVLQVLFLGLNATVTFIFMISASGTALHKRALTTVVTAPLKFFTTTDSGVVTNLFSQDMTILDSELPMSLTNVSLDLADCIGMAAVIASATPYLAIGYPFIFAVLFVVQRFYLRTSRQVRLLDLEAKSPLYTHFLDTIKGVATIRAFRWESLDVERNNKLLDTSQRPAYLLAMIQQWLITTLHLVVTGIAVFLTSLATQLRVNTGLTGASLVTLLTFSESISNLIRSYTLLETSLGAVSRLRTFSETVKPEDQPGEDLEPPEDWPRGGRIDIKDVSASYESGPDTQGDDQAVVSPSNLVIRNLTLSVLPGEKVAICGRTGSGKSTLILLLLRLLDPLSSCNQNMELDGAPFHLIDRTTLRKRIIAIPQDAVFLPDGSTVKANIDPLGAATPQECLDVLATVRLAHFVTDRGGLEAGMSADDLSAGQKQLFSLGRAILRRRVRERLVQGEKHGGVLLLDEVSSSVDKATDRAMQEIIRSEFGSYTIIMVSHRLEMVLDFFDRVVVLDKGSLMESGSPKDLVETPGSRFGELWAIEHRDSSSSDGE</sequence>
<dbReference type="Proteomes" id="UP000777438">
    <property type="component" value="Unassembled WGS sequence"/>
</dbReference>
<evidence type="ECO:0000313" key="14">
    <source>
        <dbReference type="Proteomes" id="UP000777438"/>
    </source>
</evidence>
<feature type="compositionally biased region" description="Polar residues" evidence="9">
    <location>
        <begin position="833"/>
        <end position="846"/>
    </location>
</feature>
<dbReference type="InterPro" id="IPR036640">
    <property type="entry name" value="ABC1_TM_sf"/>
</dbReference>
<dbReference type="InterPro" id="IPR044726">
    <property type="entry name" value="ABCC_6TM_D2"/>
</dbReference>
<evidence type="ECO:0000256" key="3">
    <source>
        <dbReference type="ARBA" id="ARBA00022475"/>
    </source>
</evidence>
<feature type="domain" description="ABC transporter" evidence="11">
    <location>
        <begin position="599"/>
        <end position="828"/>
    </location>
</feature>
<feature type="domain" description="ABC transmembrane type-1" evidence="12">
    <location>
        <begin position="888"/>
        <end position="1163"/>
    </location>
</feature>
<feature type="transmembrane region" description="Helical" evidence="10">
    <location>
        <begin position="884"/>
        <end position="908"/>
    </location>
</feature>
<dbReference type="InterPro" id="IPR050173">
    <property type="entry name" value="ABC_transporter_C-like"/>
</dbReference>
<dbReference type="InterPro" id="IPR044746">
    <property type="entry name" value="ABCC_6TM_D1"/>
</dbReference>
<keyword evidence="6" id="KW-0067">ATP-binding</keyword>
<evidence type="ECO:0000256" key="5">
    <source>
        <dbReference type="ARBA" id="ARBA00022741"/>
    </source>
</evidence>
<dbReference type="InterPro" id="IPR003439">
    <property type="entry name" value="ABC_transporter-like_ATP-bd"/>
</dbReference>
<feature type="region of interest" description="Disordered" evidence="9">
    <location>
        <begin position="826"/>
        <end position="861"/>
    </location>
</feature>
<keyword evidence="2" id="KW-0813">Transport</keyword>
<evidence type="ECO:0000313" key="13">
    <source>
        <dbReference type="EMBL" id="KAH6894486.1"/>
    </source>
</evidence>
<evidence type="ECO:0000259" key="11">
    <source>
        <dbReference type="PROSITE" id="PS50893"/>
    </source>
</evidence>
<feature type="region of interest" description="Disordered" evidence="9">
    <location>
        <begin position="570"/>
        <end position="589"/>
    </location>
</feature>
<feature type="transmembrane region" description="Helical" evidence="10">
    <location>
        <begin position="920"/>
        <end position="950"/>
    </location>
</feature>
<accession>A0A9P8WD41</accession>
<feature type="transmembrane region" description="Helical" evidence="10">
    <location>
        <begin position="162"/>
        <end position="181"/>
    </location>
</feature>
<feature type="compositionally biased region" description="Acidic residues" evidence="9">
    <location>
        <begin position="1183"/>
        <end position="1192"/>
    </location>
</feature>
<dbReference type="Pfam" id="PF24357">
    <property type="entry name" value="TMD0_ABC"/>
    <property type="match status" value="1"/>
</dbReference>
<keyword evidence="7 10" id="KW-1133">Transmembrane helix</keyword>
<dbReference type="Gene3D" id="1.20.1560.10">
    <property type="entry name" value="ABC transporter type 1, transmembrane domain"/>
    <property type="match status" value="2"/>
</dbReference>
<dbReference type="InterPro" id="IPR017871">
    <property type="entry name" value="ABC_transporter-like_CS"/>
</dbReference>
<evidence type="ECO:0000256" key="6">
    <source>
        <dbReference type="ARBA" id="ARBA00022840"/>
    </source>
</evidence>
<dbReference type="SMART" id="SM00382">
    <property type="entry name" value="AAA"/>
    <property type="match status" value="2"/>
</dbReference>
<dbReference type="CDD" id="cd18580">
    <property type="entry name" value="ABC_6TM_ABCC_D2"/>
    <property type="match status" value="1"/>
</dbReference>
<protein>
    <submittedName>
        <fullName evidence="13">P-loop containing nucleoside triphosphate hydrolase protein</fullName>
    </submittedName>
</protein>
<evidence type="ECO:0000256" key="2">
    <source>
        <dbReference type="ARBA" id="ARBA00022448"/>
    </source>
</evidence>
<dbReference type="InterPro" id="IPR011527">
    <property type="entry name" value="ABC1_TM_dom"/>
</dbReference>
<feature type="transmembrane region" description="Helical" evidence="10">
    <location>
        <begin position="1026"/>
        <end position="1043"/>
    </location>
</feature>
<dbReference type="InterPro" id="IPR056227">
    <property type="entry name" value="TMD0_ABC"/>
</dbReference>
<proteinExistence type="predicted"/>
<gene>
    <name evidence="13" type="ORF">B0T10DRAFT_252818</name>
</gene>
<evidence type="ECO:0000259" key="12">
    <source>
        <dbReference type="PROSITE" id="PS50929"/>
    </source>
</evidence>
<comment type="subcellular location">
    <subcellularLocation>
        <location evidence="1">Cell membrane</location>
        <topology evidence="1">Multi-pass membrane protein</topology>
    </subcellularLocation>
</comment>
<keyword evidence="4 10" id="KW-0812">Transmembrane</keyword>
<dbReference type="GO" id="GO:0005886">
    <property type="term" value="C:plasma membrane"/>
    <property type="evidence" value="ECO:0007669"/>
    <property type="project" value="UniProtKB-SubCell"/>
</dbReference>
<dbReference type="Gene3D" id="3.40.50.300">
    <property type="entry name" value="P-loop containing nucleotide triphosphate hydrolases"/>
    <property type="match status" value="2"/>
</dbReference>
<evidence type="ECO:0000256" key="10">
    <source>
        <dbReference type="SAM" id="Phobius"/>
    </source>
</evidence>
<dbReference type="EMBL" id="JAGPYM010000005">
    <property type="protein sequence ID" value="KAH6894486.1"/>
    <property type="molecule type" value="Genomic_DNA"/>
</dbReference>
<dbReference type="CDD" id="cd18579">
    <property type="entry name" value="ABC_6TM_ABCC_D1"/>
    <property type="match status" value="1"/>
</dbReference>
<feature type="domain" description="ABC transmembrane type-1" evidence="12">
    <location>
        <begin position="281"/>
        <end position="550"/>
    </location>
</feature>
<dbReference type="PROSITE" id="PS50893">
    <property type="entry name" value="ABC_TRANSPORTER_2"/>
    <property type="match status" value="2"/>
</dbReference>
<evidence type="ECO:0000256" key="4">
    <source>
        <dbReference type="ARBA" id="ARBA00022692"/>
    </source>
</evidence>
<feature type="transmembrane region" description="Helical" evidence="10">
    <location>
        <begin position="131"/>
        <end position="150"/>
    </location>
</feature>
<evidence type="ECO:0000256" key="1">
    <source>
        <dbReference type="ARBA" id="ARBA00004651"/>
    </source>
</evidence>
<dbReference type="PROSITE" id="PS50929">
    <property type="entry name" value="ABC_TM1F"/>
    <property type="match status" value="2"/>
</dbReference>
<dbReference type="SUPFAM" id="SSF90123">
    <property type="entry name" value="ABC transporter transmembrane region"/>
    <property type="match status" value="2"/>
</dbReference>
<feature type="transmembrane region" description="Helical" evidence="10">
    <location>
        <begin position="411"/>
        <end position="434"/>
    </location>
</feature>
<keyword evidence="5" id="KW-0547">Nucleotide-binding</keyword>
<dbReference type="InterPro" id="IPR027417">
    <property type="entry name" value="P-loop_NTPase"/>
</dbReference>
<keyword evidence="13" id="KW-0378">Hydrolase</keyword>
<feature type="transmembrane region" description="Helical" evidence="10">
    <location>
        <begin position="313"/>
        <end position="336"/>
    </location>
</feature>
<evidence type="ECO:0000256" key="7">
    <source>
        <dbReference type="ARBA" id="ARBA00022989"/>
    </source>
</evidence>
<name>A0A9P8WD41_9HYPO</name>
<keyword evidence="8 10" id="KW-0472">Membrane</keyword>
<evidence type="ECO:0000256" key="8">
    <source>
        <dbReference type="ARBA" id="ARBA00023136"/>
    </source>
</evidence>
<reference evidence="13 14" key="1">
    <citation type="journal article" date="2021" name="Nat. Commun.">
        <title>Genetic determinants of endophytism in the Arabidopsis root mycobiome.</title>
        <authorList>
            <person name="Mesny F."/>
            <person name="Miyauchi S."/>
            <person name="Thiergart T."/>
            <person name="Pickel B."/>
            <person name="Atanasova L."/>
            <person name="Karlsson M."/>
            <person name="Huettel B."/>
            <person name="Barry K.W."/>
            <person name="Haridas S."/>
            <person name="Chen C."/>
            <person name="Bauer D."/>
            <person name="Andreopoulos W."/>
            <person name="Pangilinan J."/>
            <person name="LaButti K."/>
            <person name="Riley R."/>
            <person name="Lipzen A."/>
            <person name="Clum A."/>
            <person name="Drula E."/>
            <person name="Henrissat B."/>
            <person name="Kohler A."/>
            <person name="Grigoriev I.V."/>
            <person name="Martin F.M."/>
            <person name="Hacquard S."/>
        </authorList>
    </citation>
    <scope>NUCLEOTIDE SEQUENCE [LARGE SCALE GENOMIC DNA]</scope>
    <source>
        <strain evidence="13 14">MPI-CAGE-CH-0241</strain>
    </source>
</reference>
<feature type="region of interest" description="Disordered" evidence="9">
    <location>
        <begin position="1176"/>
        <end position="1198"/>
    </location>
</feature>
<evidence type="ECO:0000256" key="9">
    <source>
        <dbReference type="SAM" id="MobiDB-lite"/>
    </source>
</evidence>
<organism evidence="13 14">
    <name type="scientific">Thelonectria olida</name>
    <dbReference type="NCBI Taxonomy" id="1576542"/>
    <lineage>
        <taxon>Eukaryota</taxon>
        <taxon>Fungi</taxon>
        <taxon>Dikarya</taxon>
        <taxon>Ascomycota</taxon>
        <taxon>Pezizomycotina</taxon>
        <taxon>Sordariomycetes</taxon>
        <taxon>Hypocreomycetidae</taxon>
        <taxon>Hypocreales</taxon>
        <taxon>Nectriaceae</taxon>
        <taxon>Thelonectria</taxon>
    </lineage>
</organism>
<feature type="transmembrane region" description="Helical" evidence="10">
    <location>
        <begin position="99"/>
        <end position="119"/>
    </location>
</feature>
<dbReference type="PROSITE" id="PS00211">
    <property type="entry name" value="ABC_TRANSPORTER_1"/>
    <property type="match status" value="2"/>
</dbReference>
<dbReference type="SUPFAM" id="SSF52540">
    <property type="entry name" value="P-loop containing nucleoside triphosphate hydrolases"/>
    <property type="match status" value="2"/>
</dbReference>
<dbReference type="PANTHER" id="PTHR24223:SF345">
    <property type="entry name" value="ABC MULTIDRUG TRANSPORTER (EUROFUNG)"/>
    <property type="match status" value="1"/>
</dbReference>
<comment type="caution">
    <text evidence="13">The sequence shown here is derived from an EMBL/GenBank/DDBJ whole genome shotgun (WGS) entry which is preliminary data.</text>
</comment>
<feature type="transmembrane region" description="Helical" evidence="10">
    <location>
        <begin position="1098"/>
        <end position="1123"/>
    </location>
</feature>
<dbReference type="GO" id="GO:0016887">
    <property type="term" value="F:ATP hydrolysis activity"/>
    <property type="evidence" value="ECO:0007669"/>
    <property type="project" value="InterPro"/>
</dbReference>
<dbReference type="Pfam" id="PF00005">
    <property type="entry name" value="ABC_tran"/>
    <property type="match status" value="2"/>
</dbReference>
<feature type="transmembrane region" description="Helical" evidence="10">
    <location>
        <begin position="64"/>
        <end position="87"/>
    </location>
</feature>
<feature type="transmembrane region" description="Helical" evidence="10">
    <location>
        <begin position="489"/>
        <end position="510"/>
    </location>
</feature>
<dbReference type="GO" id="GO:0140359">
    <property type="term" value="F:ABC-type transporter activity"/>
    <property type="evidence" value="ECO:0007669"/>
    <property type="project" value="InterPro"/>
</dbReference>
<dbReference type="OrthoDB" id="6500128at2759"/>
<feature type="transmembrane region" description="Helical" evidence="10">
    <location>
        <begin position="32"/>
        <end position="52"/>
    </location>
</feature>
<dbReference type="GO" id="GO:0005524">
    <property type="term" value="F:ATP binding"/>
    <property type="evidence" value="ECO:0007669"/>
    <property type="project" value="UniProtKB-KW"/>
</dbReference>